<evidence type="ECO:0000313" key="1">
    <source>
        <dbReference type="EMBL" id="BAB07647.1"/>
    </source>
</evidence>
<dbReference type="Proteomes" id="UP000001258">
    <property type="component" value="Chromosome"/>
</dbReference>
<sequence length="75" mass="8451">MESHDPKGYAWIPWSIEWNVSSKRGIHHHVEGDRLGGTHAAGSTLLEPKRLWLPRNRSSERKGGVDLLLVITGQQ</sequence>
<dbReference type="AlphaFoldDB" id="Q9K607"/>
<dbReference type="KEGG" id="bha:BH3928"/>
<dbReference type="PIR" id="H84140">
    <property type="entry name" value="H84140"/>
</dbReference>
<keyword evidence="2" id="KW-1185">Reference proteome</keyword>
<dbReference type="HOGENOM" id="CLU_2663391_0_0_9"/>
<gene>
    <name evidence="1" type="ordered locus">BH3928</name>
</gene>
<evidence type="ECO:0000313" key="2">
    <source>
        <dbReference type="Proteomes" id="UP000001258"/>
    </source>
</evidence>
<protein>
    <submittedName>
        <fullName evidence="1">BH3928 protein</fullName>
    </submittedName>
</protein>
<name>Q9K607_HALH5</name>
<organism evidence="1 2">
    <name type="scientific">Halalkalibacterium halodurans (strain ATCC BAA-125 / DSM 18197 / FERM 7344 / JCM 9153 / C-125)</name>
    <name type="common">Bacillus halodurans</name>
    <dbReference type="NCBI Taxonomy" id="272558"/>
    <lineage>
        <taxon>Bacteria</taxon>
        <taxon>Bacillati</taxon>
        <taxon>Bacillota</taxon>
        <taxon>Bacilli</taxon>
        <taxon>Bacillales</taxon>
        <taxon>Bacillaceae</taxon>
        <taxon>Halalkalibacterium (ex Joshi et al. 2022)</taxon>
    </lineage>
</organism>
<dbReference type="EMBL" id="BA000004">
    <property type="protein sequence ID" value="BAB07647.1"/>
    <property type="molecule type" value="Genomic_DNA"/>
</dbReference>
<reference evidence="1 2" key="1">
    <citation type="journal article" date="2000" name="Nucleic Acids Res.">
        <title>Complete genome sequence of the alkaliphilic bacterium Bacillus halodurans and genomic sequence comparison with Bacillus subtilis.</title>
        <authorList>
            <person name="Takami H."/>
            <person name="Nakasone K."/>
            <person name="Takaki Y."/>
            <person name="Maeno G."/>
            <person name="Sasaki R."/>
            <person name="Masui N."/>
            <person name="Fuji F."/>
            <person name="Hirama C."/>
            <person name="Nakamura Y."/>
            <person name="Ogasawara N."/>
            <person name="Kuhara S."/>
            <person name="Horikoshi K."/>
        </authorList>
    </citation>
    <scope>NUCLEOTIDE SEQUENCE [LARGE SCALE GENOMIC DNA]</scope>
    <source>
        <strain evidence="2">ATCC BAA-125 / DSM 18197 / FERM 7344 / JCM 9153 / C-125</strain>
    </source>
</reference>
<accession>Q9K607</accession>
<proteinExistence type="predicted"/>